<gene>
    <name evidence="3" type="ORF">C1Y38_08890</name>
    <name evidence="2" type="ORF">GC247_08835</name>
    <name evidence="4" type="ORF">HCY95_01942</name>
    <name evidence="1" type="ORF">LACFE_CDS0711</name>
    <name evidence="5" type="ORF">P8634_09995</name>
</gene>
<protein>
    <submittedName>
        <fullName evidence="2">Class Ib ribonucleoside-diphosphate reductase assembly flavoprotein NrdI</fullName>
    </submittedName>
    <submittedName>
        <fullName evidence="4">NrdI-like protein</fullName>
    </submittedName>
    <submittedName>
        <fullName evidence="1 3">Ribonucleotide reductase</fullName>
    </submittedName>
</protein>
<dbReference type="InterPro" id="IPR004465">
    <property type="entry name" value="RNR_NrdI"/>
</dbReference>
<dbReference type="EMBL" id="POTQ01000022">
    <property type="protein sequence ID" value="PNV57303.1"/>
    <property type="molecule type" value="Genomic_DNA"/>
</dbReference>
<evidence type="ECO:0000313" key="2">
    <source>
        <dbReference type="EMBL" id="MPQ35958.1"/>
    </source>
</evidence>
<sequence length="153" mass="17440">MAKEINILYISLSGNTRDFVRRLTDYYQDLGVVVNSINVREKPDRQKLTAPFVTILPAFLNGGNGRDNGYSEILSPALGHYLAYEGNYHRCYGIIGSGNRNFNRQFALTAKQYAKRFGFPYLTDFELRGSDNDITRIGQLLLERSQAFEEEQA</sequence>
<accession>A0A1D7ZWC2</accession>
<dbReference type="Proteomes" id="UP000094714">
    <property type="component" value="Chromosome"/>
</dbReference>
<evidence type="ECO:0000313" key="7">
    <source>
        <dbReference type="Proteomes" id="UP000236514"/>
    </source>
</evidence>
<reference evidence="3 7" key="2">
    <citation type="submission" date="2018-01" db="EMBL/GenBank/DDBJ databases">
        <title>Draft genome sequence of the feruloyl esterase-producing strain Lactobacillus fermentum CRL 1446, isolated from artisanal goat milk cheese.</title>
        <authorList>
            <person name="Abeijon Mukdsi M.C."/>
            <person name="Saavedra L."/>
            <person name="Gauffin Cano M.P."/>
            <person name="Hebert E.M."/>
            <person name="Medina R.B."/>
        </authorList>
    </citation>
    <scope>NUCLEOTIDE SEQUENCE [LARGE SCALE GENOMIC DNA]</scope>
    <source>
        <strain evidence="3 7">CRL 1446</strain>
    </source>
</reference>
<evidence type="ECO:0000313" key="1">
    <source>
        <dbReference type="EMBL" id="AOR74177.1"/>
    </source>
</evidence>
<reference evidence="1 6" key="1">
    <citation type="submission" date="2016-09" db="EMBL/GenBank/DDBJ databases">
        <title>Genome Sequence of the Lactobacillus fermentum strain NCC2970 (CNCM I-5068).</title>
        <authorList>
            <person name="Barretto C."/>
            <person name="Ngom-Bru C."/>
            <person name="Genevaz A."/>
            <person name="Fournier C."/>
            <person name="Moine D."/>
            <person name="Kassam M."/>
            <person name="Iltis A."/>
            <person name="Sagory-Zalkind P."/>
            <person name="Faucherand G."/>
            <person name="Descombes P."/>
            <person name="Duboux S."/>
        </authorList>
    </citation>
    <scope>NUCLEOTIDE SEQUENCE [LARGE SCALE GENOMIC DNA]</scope>
    <source>
        <strain evidence="1 6">NCC2970</strain>
    </source>
</reference>
<dbReference type="InterPro" id="IPR029039">
    <property type="entry name" value="Flavoprotein-like_sf"/>
</dbReference>
<evidence type="ECO:0000313" key="8">
    <source>
        <dbReference type="Proteomes" id="UP000466799"/>
    </source>
</evidence>
<dbReference type="Proteomes" id="UP000236514">
    <property type="component" value="Unassembled WGS sequence"/>
</dbReference>
<dbReference type="EMBL" id="CP121468">
    <property type="protein sequence ID" value="WFR89062.1"/>
    <property type="molecule type" value="Genomic_DNA"/>
</dbReference>
<dbReference type="AlphaFoldDB" id="A0A1D7ZWC2"/>
<evidence type="ECO:0000313" key="6">
    <source>
        <dbReference type="Proteomes" id="UP000094714"/>
    </source>
</evidence>
<evidence type="ECO:0000313" key="9">
    <source>
        <dbReference type="Proteomes" id="UP000503169"/>
    </source>
</evidence>
<dbReference type="PIRSF" id="PIRSF005087">
    <property type="entry name" value="NrdI"/>
    <property type="match status" value="1"/>
</dbReference>
<dbReference type="EMBL" id="CP050919">
    <property type="protein sequence ID" value="QIX59482.1"/>
    <property type="molecule type" value="Genomic_DNA"/>
</dbReference>
<reference evidence="5" key="5">
    <citation type="submission" date="2023-04" db="EMBL/GenBank/DDBJ databases">
        <title>Genomic of Limosilactobacillus fermentum MSJK0025.</title>
        <authorList>
            <person name="Yang S."/>
        </authorList>
    </citation>
    <scope>NUCLEOTIDE SEQUENCE</scope>
    <source>
        <strain evidence="5">MSJK0025</strain>
    </source>
</reference>
<dbReference type="Proteomes" id="UP000503169">
    <property type="component" value="Chromosome"/>
</dbReference>
<dbReference type="GO" id="GO:0010181">
    <property type="term" value="F:FMN binding"/>
    <property type="evidence" value="ECO:0007669"/>
    <property type="project" value="InterPro"/>
</dbReference>
<dbReference type="PANTHER" id="PTHR37297:SF1">
    <property type="entry name" value="PROTEIN NRDI"/>
    <property type="match status" value="1"/>
</dbReference>
<dbReference type="Proteomes" id="UP000466799">
    <property type="component" value="Unassembled WGS sequence"/>
</dbReference>
<name>A0A1D7ZWC2_LIMFE</name>
<evidence type="ECO:0000313" key="4">
    <source>
        <dbReference type="EMBL" id="QIX59482.1"/>
    </source>
</evidence>
<dbReference type="GeneID" id="83715918"/>
<dbReference type="SUPFAM" id="SSF52218">
    <property type="entry name" value="Flavoproteins"/>
    <property type="match status" value="1"/>
</dbReference>
<organism evidence="1 6">
    <name type="scientific">Limosilactobacillus fermentum</name>
    <name type="common">Lactobacillus fermentum</name>
    <dbReference type="NCBI Taxonomy" id="1613"/>
    <lineage>
        <taxon>Bacteria</taxon>
        <taxon>Bacillati</taxon>
        <taxon>Bacillota</taxon>
        <taxon>Bacilli</taxon>
        <taxon>Lactobacillales</taxon>
        <taxon>Lactobacillaceae</taxon>
        <taxon>Limosilactobacillus</taxon>
    </lineage>
</organism>
<dbReference type="EMBL" id="CP017151">
    <property type="protein sequence ID" value="AOR74177.1"/>
    <property type="molecule type" value="Genomic_DNA"/>
</dbReference>
<reference evidence="4 9" key="4">
    <citation type="submission" date="2020-04" db="EMBL/GenBank/DDBJ databases">
        <title>Novel strain L. Fermentum HFD1 producer antibacterial peptides.</title>
        <authorList>
            <person name="Ozhegov G.D."/>
            <person name="Pavlova A.S."/>
            <person name="Zhuravleva D.E."/>
            <person name="Gogoleva N.V."/>
            <person name="Shagimardanova E.I."/>
            <person name="Markelova M.I."/>
            <person name="Yarullina D.R."/>
            <person name="Kayumov A.R."/>
        </authorList>
    </citation>
    <scope>NUCLEOTIDE SEQUENCE [LARGE SCALE GENOMIC DNA]</scope>
    <source>
        <strain evidence="4 9">HFD1</strain>
    </source>
</reference>
<dbReference type="OrthoDB" id="350535at2"/>
<dbReference type="PANTHER" id="PTHR37297">
    <property type="entry name" value="PROTEIN NRDI"/>
    <property type="match status" value="1"/>
</dbReference>
<dbReference type="RefSeq" id="WP_003681257.1">
    <property type="nucleotide sequence ID" value="NZ_AP024320.1"/>
</dbReference>
<reference evidence="2 8" key="3">
    <citation type="submission" date="2019-10" db="EMBL/GenBank/DDBJ databases">
        <title>Genome Sequencing and assembly of Lactobacillus fermentum I2, a lactic acid bacteria.</title>
        <authorList>
            <person name="Lopes L.S."/>
            <person name="Persinoti G.F."/>
            <person name="Riano-Pachon D.M."/>
            <person name="Labate C.A."/>
        </authorList>
    </citation>
    <scope>NUCLEOTIDE SEQUENCE [LARGE SCALE GENOMIC DNA]</scope>
    <source>
        <strain evidence="2 8">I2</strain>
    </source>
</reference>
<dbReference type="Gene3D" id="3.40.50.360">
    <property type="match status" value="1"/>
</dbReference>
<dbReference type="PATRIC" id="fig|1613.112.peg.745"/>
<dbReference type="Proteomes" id="UP001218104">
    <property type="component" value="Chromosome"/>
</dbReference>
<proteinExistence type="predicted"/>
<dbReference type="EMBL" id="WHJL01000121">
    <property type="protein sequence ID" value="MPQ35958.1"/>
    <property type="molecule type" value="Genomic_DNA"/>
</dbReference>
<evidence type="ECO:0000313" key="5">
    <source>
        <dbReference type="EMBL" id="WFR89062.1"/>
    </source>
</evidence>
<evidence type="ECO:0000313" key="3">
    <source>
        <dbReference type="EMBL" id="PNV57303.1"/>
    </source>
</evidence>
<dbReference type="Pfam" id="PF07972">
    <property type="entry name" value="Flavodoxin_NdrI"/>
    <property type="match status" value="1"/>
</dbReference>